<dbReference type="GeneID" id="25918000"/>
<accession>A0A0L0F1F9</accession>
<keyword evidence="1" id="KW-1133">Transmembrane helix</keyword>
<dbReference type="SUPFAM" id="SSF81324">
    <property type="entry name" value="Voltage-gated potassium channels"/>
    <property type="match status" value="1"/>
</dbReference>
<gene>
    <name evidence="2" type="ORF">SARC_17496</name>
</gene>
<proteinExistence type="predicted"/>
<evidence type="ECO:0000313" key="2">
    <source>
        <dbReference type="EMBL" id="KNC69983.1"/>
    </source>
</evidence>
<evidence type="ECO:0000313" key="3">
    <source>
        <dbReference type="Proteomes" id="UP000054560"/>
    </source>
</evidence>
<dbReference type="Gene3D" id="1.10.287.70">
    <property type="match status" value="1"/>
</dbReference>
<dbReference type="EMBL" id="KQ252586">
    <property type="protein sequence ID" value="KNC69983.1"/>
    <property type="molecule type" value="Genomic_DNA"/>
</dbReference>
<reference evidence="2 3" key="1">
    <citation type="submission" date="2011-02" db="EMBL/GenBank/DDBJ databases">
        <title>The Genome Sequence of Sphaeroforma arctica JP610.</title>
        <authorList>
            <consortium name="The Broad Institute Genome Sequencing Platform"/>
            <person name="Russ C."/>
            <person name="Cuomo C."/>
            <person name="Young S.K."/>
            <person name="Zeng Q."/>
            <person name="Gargeya S."/>
            <person name="Alvarado L."/>
            <person name="Berlin A."/>
            <person name="Chapman S.B."/>
            <person name="Chen Z."/>
            <person name="Freedman E."/>
            <person name="Gellesch M."/>
            <person name="Goldberg J."/>
            <person name="Griggs A."/>
            <person name="Gujja S."/>
            <person name="Heilman E."/>
            <person name="Heiman D."/>
            <person name="Howarth C."/>
            <person name="Mehta T."/>
            <person name="Neiman D."/>
            <person name="Pearson M."/>
            <person name="Roberts A."/>
            <person name="Saif S."/>
            <person name="Shea T."/>
            <person name="Shenoy N."/>
            <person name="Sisk P."/>
            <person name="Stolte C."/>
            <person name="Sykes S."/>
            <person name="White J."/>
            <person name="Yandava C."/>
            <person name="Burger G."/>
            <person name="Gray M.W."/>
            <person name="Holland P.W.H."/>
            <person name="King N."/>
            <person name="Lang F.B.F."/>
            <person name="Roger A.J."/>
            <person name="Ruiz-Trillo I."/>
            <person name="Haas B."/>
            <person name="Nusbaum C."/>
            <person name="Birren B."/>
        </authorList>
    </citation>
    <scope>NUCLEOTIDE SEQUENCE [LARGE SCALE GENOMIC DNA]</scope>
    <source>
        <strain evidence="2 3">JP610</strain>
    </source>
</reference>
<evidence type="ECO:0000256" key="1">
    <source>
        <dbReference type="SAM" id="Phobius"/>
    </source>
</evidence>
<dbReference type="OrthoDB" id="73653at2759"/>
<keyword evidence="1" id="KW-0812">Transmembrane</keyword>
<name>A0A0L0F1F9_9EUKA</name>
<sequence length="92" mass="10608">MLFFGYGIYLYEREAALKFTLMHSFFLSLECMLTGYPADAYEDYMPTTWPGKFMCIFALCWGLFLFALLIDYVHSNMQLDDGEVCLVGLLNG</sequence>
<organism evidence="2 3">
    <name type="scientific">Sphaeroforma arctica JP610</name>
    <dbReference type="NCBI Taxonomy" id="667725"/>
    <lineage>
        <taxon>Eukaryota</taxon>
        <taxon>Ichthyosporea</taxon>
        <taxon>Ichthyophonida</taxon>
        <taxon>Sphaeroforma</taxon>
    </lineage>
</organism>
<keyword evidence="3" id="KW-1185">Reference proteome</keyword>
<feature type="non-terminal residue" evidence="2">
    <location>
        <position position="1"/>
    </location>
</feature>
<protein>
    <submittedName>
        <fullName evidence="2">Uncharacterized protein</fullName>
    </submittedName>
</protein>
<keyword evidence="1" id="KW-0472">Membrane</keyword>
<dbReference type="AlphaFoldDB" id="A0A0L0F1F9"/>
<feature type="transmembrane region" description="Helical" evidence="1">
    <location>
        <begin position="50"/>
        <end position="70"/>
    </location>
</feature>
<dbReference type="RefSeq" id="XP_014143885.1">
    <property type="nucleotide sequence ID" value="XM_014288410.1"/>
</dbReference>
<dbReference type="Proteomes" id="UP000054560">
    <property type="component" value="Unassembled WGS sequence"/>
</dbReference>